<dbReference type="EMBL" id="SAUY01000008">
    <property type="protein sequence ID" value="RWR33043.1"/>
    <property type="molecule type" value="Genomic_DNA"/>
</dbReference>
<dbReference type="Proteomes" id="UP000284451">
    <property type="component" value="Unassembled WGS sequence"/>
</dbReference>
<dbReference type="PANTHER" id="PTHR23028:SF134">
    <property type="entry name" value="PUTATIVE (AFU_ORTHOLOGUE AFUA_4G08520)-RELATED"/>
    <property type="match status" value="1"/>
</dbReference>
<reference evidence="4 5" key="2">
    <citation type="submission" date="2019-01" db="EMBL/GenBank/DDBJ databases">
        <authorList>
            <person name="Li Y."/>
        </authorList>
    </citation>
    <scope>NUCLEOTIDE SEQUENCE [LARGE SCALE GENOMIC DNA]</scope>
    <source>
        <strain evidence="4 5">07D10-4-3</strain>
    </source>
</reference>
<feature type="domain" description="Acyltransferase 3" evidence="3">
    <location>
        <begin position="76"/>
        <end position="389"/>
    </location>
</feature>
<name>A0A443KJT5_9RHOB</name>
<dbReference type="PANTHER" id="PTHR23028">
    <property type="entry name" value="ACETYLTRANSFERASE"/>
    <property type="match status" value="1"/>
</dbReference>
<feature type="transmembrane region" description="Helical" evidence="2">
    <location>
        <begin position="308"/>
        <end position="328"/>
    </location>
</feature>
<feature type="transmembrane region" description="Helical" evidence="2">
    <location>
        <begin position="252"/>
        <end position="273"/>
    </location>
</feature>
<dbReference type="InterPro" id="IPR002656">
    <property type="entry name" value="Acyl_transf_3_dom"/>
</dbReference>
<evidence type="ECO:0000259" key="3">
    <source>
        <dbReference type="Pfam" id="PF01757"/>
    </source>
</evidence>
<keyword evidence="2" id="KW-1133">Transmembrane helix</keyword>
<proteinExistence type="predicted"/>
<protein>
    <submittedName>
        <fullName evidence="4">Acyltransferase</fullName>
    </submittedName>
</protein>
<feature type="transmembrane region" description="Helical" evidence="2">
    <location>
        <begin position="144"/>
        <end position="164"/>
    </location>
</feature>
<evidence type="ECO:0000313" key="5">
    <source>
        <dbReference type="Proteomes" id="UP000284451"/>
    </source>
</evidence>
<organism evidence="4 5">
    <name type="scientific">Paenirhodobacter populi</name>
    <dbReference type="NCBI Taxonomy" id="2306993"/>
    <lineage>
        <taxon>Bacteria</taxon>
        <taxon>Pseudomonadati</taxon>
        <taxon>Pseudomonadota</taxon>
        <taxon>Alphaproteobacteria</taxon>
        <taxon>Rhodobacterales</taxon>
        <taxon>Rhodobacter group</taxon>
        <taxon>Paenirhodobacter</taxon>
    </lineage>
</organism>
<keyword evidence="2" id="KW-0812">Transmembrane</keyword>
<accession>A0A443KJT5</accession>
<dbReference type="GO" id="GO:0016747">
    <property type="term" value="F:acyltransferase activity, transferring groups other than amino-acyl groups"/>
    <property type="evidence" value="ECO:0007669"/>
    <property type="project" value="InterPro"/>
</dbReference>
<dbReference type="Pfam" id="PF01757">
    <property type="entry name" value="Acyl_transf_3"/>
    <property type="match status" value="1"/>
</dbReference>
<comment type="caution">
    <text evidence="4">The sequence shown here is derived from an EMBL/GenBank/DDBJ whole genome shotgun (WGS) entry which is preliminary data.</text>
</comment>
<reference evidence="4 5" key="1">
    <citation type="submission" date="2019-01" db="EMBL/GenBank/DDBJ databases">
        <title>Sinorhodobacter populi sp. nov. isolated from the symptomatic bark tissue of Populus euramericana canker.</title>
        <authorList>
            <person name="Xu G."/>
        </authorList>
    </citation>
    <scope>NUCLEOTIDE SEQUENCE [LARGE SCALE GENOMIC DNA]</scope>
    <source>
        <strain evidence="4 5">07D10-4-3</strain>
    </source>
</reference>
<evidence type="ECO:0000256" key="2">
    <source>
        <dbReference type="SAM" id="Phobius"/>
    </source>
</evidence>
<evidence type="ECO:0000256" key="1">
    <source>
        <dbReference type="SAM" id="MobiDB-lite"/>
    </source>
</evidence>
<dbReference type="AlphaFoldDB" id="A0A443KJT5"/>
<feature type="transmembrane region" description="Helical" evidence="2">
    <location>
        <begin position="104"/>
        <end position="124"/>
    </location>
</feature>
<evidence type="ECO:0000313" key="4">
    <source>
        <dbReference type="EMBL" id="RWR33043.1"/>
    </source>
</evidence>
<feature type="region of interest" description="Disordered" evidence="1">
    <location>
        <begin position="47"/>
        <end position="67"/>
    </location>
</feature>
<keyword evidence="4" id="KW-0012">Acyltransferase</keyword>
<feature type="transmembrane region" description="Helical" evidence="2">
    <location>
        <begin position="371"/>
        <end position="392"/>
    </location>
</feature>
<gene>
    <name evidence="4" type="ORF">D2T29_08320</name>
</gene>
<keyword evidence="4" id="KW-0808">Transferase</keyword>
<dbReference type="InterPro" id="IPR050879">
    <property type="entry name" value="Acyltransferase_3"/>
</dbReference>
<sequence>MRIGLVSFMAVVSGKRPRLSIARPRVLGGRVLGSCVQRAVRKAESPRLPPILGDRGTEQDQEGTEVTRPPGHYLMLDGMRGYAALIVMIYHLQHFFGDRLPVGNGFLAVDLFFMMSGFVIALSYETRLQEGEIRFRGFLRRRFLRLYPAYLAATIFGLAVALILARQGVEVAAAFASALLMLPELILRGADGPFPLVPPAWSLFYEFWGNLFYAALAMRWRTRTLAVTVAGALAVYVAATQIGGTFELGVGYANLLPGIARFWFGFGLGVLIWRCRARLPDPGRAAVPLLLATLAFGAVPKVDALRFLWVAVVMPMGLIAALRMPLTGRAAMVSAHLGRMSYPLYLLHWPVMELVVHLAEGSEGVRAWTDPVLGLTIVAVSCALTVILTYGVEPWLRRALDRITSCR</sequence>
<feature type="transmembrane region" description="Helical" evidence="2">
    <location>
        <begin position="225"/>
        <end position="246"/>
    </location>
</feature>
<keyword evidence="2" id="KW-0472">Membrane</keyword>
<feature type="transmembrane region" description="Helical" evidence="2">
    <location>
        <begin position="196"/>
        <end position="218"/>
    </location>
</feature>